<gene>
    <name evidence="3" type="ORF">DFP95_12160</name>
</gene>
<accession>A0A3D9HZ84</accession>
<proteinExistence type="predicted"/>
<dbReference type="AlphaFoldDB" id="A0A3D9HZ84"/>
<feature type="chain" id="PRO_5038434619" evidence="1">
    <location>
        <begin position="18"/>
        <end position="197"/>
    </location>
</feature>
<evidence type="ECO:0000256" key="1">
    <source>
        <dbReference type="SAM" id="SignalP"/>
    </source>
</evidence>
<dbReference type="InterPro" id="IPR036582">
    <property type="entry name" value="Mao_N_sf"/>
</dbReference>
<organism evidence="3 4">
    <name type="scientific">Cohnella lupini</name>
    <dbReference type="NCBI Taxonomy" id="1294267"/>
    <lineage>
        <taxon>Bacteria</taxon>
        <taxon>Bacillati</taxon>
        <taxon>Bacillota</taxon>
        <taxon>Bacilli</taxon>
        <taxon>Bacillales</taxon>
        <taxon>Paenibacillaceae</taxon>
        <taxon>Cohnella</taxon>
    </lineage>
</organism>
<evidence type="ECO:0000313" key="4">
    <source>
        <dbReference type="Proteomes" id="UP000256869"/>
    </source>
</evidence>
<dbReference type="OrthoDB" id="2596589at2"/>
<feature type="signal peptide" evidence="1">
    <location>
        <begin position="1"/>
        <end position="17"/>
    </location>
</feature>
<dbReference type="Proteomes" id="UP000256869">
    <property type="component" value="Unassembled WGS sequence"/>
</dbReference>
<evidence type="ECO:0000313" key="3">
    <source>
        <dbReference type="EMBL" id="RED54804.1"/>
    </source>
</evidence>
<sequence length="197" mass="21599">MKQVRSMVIGIVIGAFAATAGTAFGAPALEKISAILRPDYVVKVDGKSVNMKNKPLAYDGNTYIPLREAGEIFGYDVGFKAGTITLDQNEKEVIELPNESTETENPTEPSATNINLNDWVSYKLLDEYKVDFKTAISTNPGQTNVTLTYDGVSELFPVSNVVVGDKIFTNDKGNHILIKVQGGFYFEKQFIQSFTAQ</sequence>
<keyword evidence="1" id="KW-0732">Signal</keyword>
<name>A0A3D9HZ84_9BACL</name>
<keyword evidence="4" id="KW-1185">Reference proteome</keyword>
<feature type="domain" description="Copper amine oxidase-like N-terminal" evidence="2">
    <location>
        <begin position="43"/>
        <end position="100"/>
    </location>
</feature>
<dbReference type="EMBL" id="QRDY01000021">
    <property type="protein sequence ID" value="RED54804.1"/>
    <property type="molecule type" value="Genomic_DNA"/>
</dbReference>
<dbReference type="SUPFAM" id="SSF55383">
    <property type="entry name" value="Copper amine oxidase, domain N"/>
    <property type="match status" value="1"/>
</dbReference>
<evidence type="ECO:0000259" key="2">
    <source>
        <dbReference type="Pfam" id="PF07833"/>
    </source>
</evidence>
<dbReference type="RefSeq" id="WP_115995164.1">
    <property type="nucleotide sequence ID" value="NZ_QRDY01000021.1"/>
</dbReference>
<reference evidence="3 4" key="1">
    <citation type="submission" date="2018-07" db="EMBL/GenBank/DDBJ databases">
        <title>Genomic Encyclopedia of Type Strains, Phase III (KMG-III): the genomes of soil and plant-associated and newly described type strains.</title>
        <authorList>
            <person name="Whitman W."/>
        </authorList>
    </citation>
    <scope>NUCLEOTIDE SEQUENCE [LARGE SCALE GENOMIC DNA]</scope>
    <source>
        <strain evidence="3 4">CECT 8236</strain>
    </source>
</reference>
<protein>
    <submittedName>
        <fullName evidence="3">Copper amine oxidase-like protein</fullName>
    </submittedName>
</protein>
<comment type="caution">
    <text evidence="3">The sequence shown here is derived from an EMBL/GenBank/DDBJ whole genome shotgun (WGS) entry which is preliminary data.</text>
</comment>
<dbReference type="Pfam" id="PF07833">
    <property type="entry name" value="Cu_amine_oxidN1"/>
    <property type="match status" value="1"/>
</dbReference>
<dbReference type="InterPro" id="IPR012854">
    <property type="entry name" value="Cu_amine_oxidase-like_N"/>
</dbReference>